<protein>
    <submittedName>
        <fullName evidence="1">7020_t:CDS:1</fullName>
    </submittedName>
</protein>
<comment type="caution">
    <text evidence="1">The sequence shown here is derived from an EMBL/GenBank/DDBJ whole genome shotgun (WGS) entry which is preliminary data.</text>
</comment>
<feature type="non-terminal residue" evidence="1">
    <location>
        <position position="1"/>
    </location>
</feature>
<organism evidence="1 2">
    <name type="scientific">Scutellospora calospora</name>
    <dbReference type="NCBI Taxonomy" id="85575"/>
    <lineage>
        <taxon>Eukaryota</taxon>
        <taxon>Fungi</taxon>
        <taxon>Fungi incertae sedis</taxon>
        <taxon>Mucoromycota</taxon>
        <taxon>Glomeromycotina</taxon>
        <taxon>Glomeromycetes</taxon>
        <taxon>Diversisporales</taxon>
        <taxon>Gigasporaceae</taxon>
        <taxon>Scutellospora</taxon>
    </lineage>
</organism>
<dbReference type="Proteomes" id="UP000789860">
    <property type="component" value="Unassembled WGS sequence"/>
</dbReference>
<keyword evidence="2" id="KW-1185">Reference proteome</keyword>
<evidence type="ECO:0000313" key="1">
    <source>
        <dbReference type="EMBL" id="CAG8683470.1"/>
    </source>
</evidence>
<accession>A0ACA9NZE9</accession>
<sequence>TLTRSNIFRMQVLFNLDKEHIKMEAMMFCSRAGSTDPNSVRIPQATMDVLERNENPEDISHIAEGGMISIEEYRMMLQ</sequence>
<name>A0ACA9NZE9_9GLOM</name>
<evidence type="ECO:0000313" key="2">
    <source>
        <dbReference type="Proteomes" id="UP000789860"/>
    </source>
</evidence>
<dbReference type="EMBL" id="CAJVPM010032812">
    <property type="protein sequence ID" value="CAG8683470.1"/>
    <property type="molecule type" value="Genomic_DNA"/>
</dbReference>
<proteinExistence type="predicted"/>
<reference evidence="1" key="1">
    <citation type="submission" date="2021-06" db="EMBL/GenBank/DDBJ databases">
        <authorList>
            <person name="Kallberg Y."/>
            <person name="Tangrot J."/>
            <person name="Rosling A."/>
        </authorList>
    </citation>
    <scope>NUCLEOTIDE SEQUENCE</scope>
    <source>
        <strain evidence="1">AU212A</strain>
    </source>
</reference>
<gene>
    <name evidence="1" type="ORF">SCALOS_LOCUS9817</name>
</gene>